<dbReference type="Proteomes" id="UP000182692">
    <property type="component" value="Unassembled WGS sequence"/>
</dbReference>
<dbReference type="InterPro" id="IPR047677">
    <property type="entry name" value="GDCCVxC"/>
</dbReference>
<protein>
    <submittedName>
        <fullName evidence="1">Uncharacterized protein</fullName>
    </submittedName>
</protein>
<dbReference type="EMBL" id="FOWR01000014">
    <property type="protein sequence ID" value="SFP42137.1"/>
    <property type="molecule type" value="Genomic_DNA"/>
</dbReference>
<accession>A0A1I5Q7N0</accession>
<dbReference type="STRING" id="1121869.SAMN03084138_02149"/>
<dbReference type="AlphaFoldDB" id="A0A1I5Q7N0"/>
<sequence>MKVILKSDVTCPNCGHTKTELMPIGESQQHYECENCHEVLLVTEGGCCVFCSYGSVCCPPVQVNGTCTKKLH</sequence>
<reference evidence="1 2" key="1">
    <citation type="submission" date="2016-10" db="EMBL/GenBank/DDBJ databases">
        <authorList>
            <person name="de Groot N.N."/>
        </authorList>
    </citation>
    <scope>NUCLEOTIDE SEQUENCE [LARGE SCALE GENOMIC DNA]</scope>
    <source>
        <strain evidence="1 2">DSM 15893</strain>
    </source>
</reference>
<dbReference type="GeneID" id="93261335"/>
<evidence type="ECO:0000313" key="1">
    <source>
        <dbReference type="EMBL" id="SFP42137.1"/>
    </source>
</evidence>
<dbReference type="NCBIfam" id="NF041374">
    <property type="entry name" value="GDCCVxC"/>
    <property type="match status" value="1"/>
</dbReference>
<name>A0A1I5Q7N0_9GAMM</name>
<evidence type="ECO:0000313" key="2">
    <source>
        <dbReference type="Proteomes" id="UP000182692"/>
    </source>
</evidence>
<dbReference type="RefSeq" id="WP_074926922.1">
    <property type="nucleotide sequence ID" value="NZ_FOWR01000014.1"/>
</dbReference>
<organism evidence="1 2">
    <name type="scientific">Enterovibrio norvegicus DSM 15893</name>
    <dbReference type="NCBI Taxonomy" id="1121869"/>
    <lineage>
        <taxon>Bacteria</taxon>
        <taxon>Pseudomonadati</taxon>
        <taxon>Pseudomonadota</taxon>
        <taxon>Gammaproteobacteria</taxon>
        <taxon>Vibrionales</taxon>
        <taxon>Vibrionaceae</taxon>
        <taxon>Enterovibrio</taxon>
    </lineage>
</organism>
<proteinExistence type="predicted"/>
<gene>
    <name evidence="1" type="ORF">SAMN03084138_02149</name>
</gene>